<keyword evidence="3" id="KW-1185">Reference proteome</keyword>
<dbReference type="Pfam" id="PF00931">
    <property type="entry name" value="NB-ARC"/>
    <property type="match status" value="1"/>
</dbReference>
<dbReference type="Proteomes" id="UP000823388">
    <property type="component" value="Chromosome 8K"/>
</dbReference>
<evidence type="ECO:0000259" key="1">
    <source>
        <dbReference type="Pfam" id="PF00931"/>
    </source>
</evidence>
<organism evidence="2 3">
    <name type="scientific">Panicum virgatum</name>
    <name type="common">Blackwell switchgrass</name>
    <dbReference type="NCBI Taxonomy" id="38727"/>
    <lineage>
        <taxon>Eukaryota</taxon>
        <taxon>Viridiplantae</taxon>
        <taxon>Streptophyta</taxon>
        <taxon>Embryophyta</taxon>
        <taxon>Tracheophyta</taxon>
        <taxon>Spermatophyta</taxon>
        <taxon>Magnoliopsida</taxon>
        <taxon>Liliopsida</taxon>
        <taxon>Poales</taxon>
        <taxon>Poaceae</taxon>
        <taxon>PACMAD clade</taxon>
        <taxon>Panicoideae</taxon>
        <taxon>Panicodae</taxon>
        <taxon>Paniceae</taxon>
        <taxon>Panicinae</taxon>
        <taxon>Panicum</taxon>
        <taxon>Panicum sect. Hiantes</taxon>
    </lineage>
</organism>
<comment type="caution">
    <text evidence="2">The sequence shown here is derived from an EMBL/GenBank/DDBJ whole genome shotgun (WGS) entry which is preliminary data.</text>
</comment>
<sequence>MFLQAELRSMEGALEKISKTPADKLDNQDKIWARDPKIRRKIATGIRDIRSRVEEMSRRRDRYKVNNDAAVPVSVDTRLMAQYEKVTDLVGIDDSRDEIIQILMEGNEPSKQQSKIVSIVGFGVLGKTSLSNAVYEKLRAQFDCCAFVSVSQTPDMKNLFKCMLNDFGEKFSEKTQDEGQLIKQLREFLQDKRYE</sequence>
<name>A0A8T0PPJ4_PANVG</name>
<evidence type="ECO:0000313" key="3">
    <source>
        <dbReference type="Proteomes" id="UP000823388"/>
    </source>
</evidence>
<dbReference type="AlphaFoldDB" id="A0A8T0PPJ4"/>
<dbReference type="SUPFAM" id="SSF52540">
    <property type="entry name" value="P-loop containing nucleoside triphosphate hydrolases"/>
    <property type="match status" value="1"/>
</dbReference>
<accession>A0A8T0PPJ4</accession>
<dbReference type="Gene3D" id="3.40.50.300">
    <property type="entry name" value="P-loop containing nucleotide triphosphate hydrolases"/>
    <property type="match status" value="1"/>
</dbReference>
<gene>
    <name evidence="2" type="ORF">PVAP13_8KG188906</name>
</gene>
<dbReference type="InterPro" id="IPR027417">
    <property type="entry name" value="P-loop_NTPase"/>
</dbReference>
<dbReference type="EMBL" id="CM029051">
    <property type="protein sequence ID" value="KAG2563560.1"/>
    <property type="molecule type" value="Genomic_DNA"/>
</dbReference>
<dbReference type="GO" id="GO:0043531">
    <property type="term" value="F:ADP binding"/>
    <property type="evidence" value="ECO:0007669"/>
    <property type="project" value="InterPro"/>
</dbReference>
<dbReference type="PANTHER" id="PTHR19338">
    <property type="entry name" value="TRANSLOCASE OF INNER MITOCHONDRIAL MEMBRANE 13 HOMOLOG"/>
    <property type="match status" value="1"/>
</dbReference>
<proteinExistence type="predicted"/>
<dbReference type="PANTHER" id="PTHR19338:SF53">
    <property type="entry name" value="RX N-TERMINAL DOMAIN-CONTAINING PROTEIN"/>
    <property type="match status" value="1"/>
</dbReference>
<protein>
    <recommendedName>
        <fullName evidence="1">NB-ARC domain-containing protein</fullName>
    </recommendedName>
</protein>
<feature type="domain" description="NB-ARC" evidence="1">
    <location>
        <begin position="94"/>
        <end position="194"/>
    </location>
</feature>
<evidence type="ECO:0000313" key="2">
    <source>
        <dbReference type="EMBL" id="KAG2563560.1"/>
    </source>
</evidence>
<reference evidence="2" key="1">
    <citation type="submission" date="2020-05" db="EMBL/GenBank/DDBJ databases">
        <title>WGS assembly of Panicum virgatum.</title>
        <authorList>
            <person name="Lovell J.T."/>
            <person name="Jenkins J."/>
            <person name="Shu S."/>
            <person name="Juenger T.E."/>
            <person name="Schmutz J."/>
        </authorList>
    </citation>
    <scope>NUCLEOTIDE SEQUENCE</scope>
    <source>
        <strain evidence="2">AP13</strain>
    </source>
</reference>
<dbReference type="InterPro" id="IPR002182">
    <property type="entry name" value="NB-ARC"/>
</dbReference>